<dbReference type="Proteomes" id="UP000799539">
    <property type="component" value="Unassembled WGS sequence"/>
</dbReference>
<accession>A0A6A6EZC4</accession>
<proteinExistence type="predicted"/>
<feature type="domain" description="MYND-type" evidence="5">
    <location>
        <begin position="182"/>
        <end position="219"/>
    </location>
</feature>
<evidence type="ECO:0000256" key="4">
    <source>
        <dbReference type="PROSITE-ProRule" id="PRU00134"/>
    </source>
</evidence>
<dbReference type="Gene3D" id="6.10.140.2220">
    <property type="match status" value="1"/>
</dbReference>
<evidence type="ECO:0000256" key="2">
    <source>
        <dbReference type="ARBA" id="ARBA00022771"/>
    </source>
</evidence>
<gene>
    <name evidence="6" type="ORF">CERZMDRAFT_102743</name>
</gene>
<sequence length="246" mass="27036">MPAAQFTGSRLFENGNDLKTVAKFNKEARLQEREDEANANISDPALKVCYSTYAKLCRGVGAVEAVRKHFDSDVLSQAEGGLASLSLLLLVVTWQQGYHMFFDTYNKFLLGVCGTAPITDEACCQIYHAAIASASQSMLDRTHGMLAIGAKVGRGGPQIPSIIGPCGKADMGYTEDVDCCGHEKCGKASAKLKCSRCHDQLYCDKTCQSTDWGRHKVVCRTPEMRKDIEDKPQKWTNLFDLLLGRI</sequence>
<evidence type="ECO:0000256" key="3">
    <source>
        <dbReference type="ARBA" id="ARBA00022833"/>
    </source>
</evidence>
<keyword evidence="3" id="KW-0862">Zinc</keyword>
<organism evidence="6 7">
    <name type="scientific">Cercospora zeae-maydis SCOH1-5</name>
    <dbReference type="NCBI Taxonomy" id="717836"/>
    <lineage>
        <taxon>Eukaryota</taxon>
        <taxon>Fungi</taxon>
        <taxon>Dikarya</taxon>
        <taxon>Ascomycota</taxon>
        <taxon>Pezizomycotina</taxon>
        <taxon>Dothideomycetes</taxon>
        <taxon>Dothideomycetidae</taxon>
        <taxon>Mycosphaerellales</taxon>
        <taxon>Mycosphaerellaceae</taxon>
        <taxon>Cercospora</taxon>
    </lineage>
</organism>
<keyword evidence="7" id="KW-1185">Reference proteome</keyword>
<dbReference type="OrthoDB" id="341421at2759"/>
<dbReference type="Pfam" id="PF01753">
    <property type="entry name" value="zf-MYND"/>
    <property type="match status" value="1"/>
</dbReference>
<evidence type="ECO:0000313" key="7">
    <source>
        <dbReference type="Proteomes" id="UP000799539"/>
    </source>
</evidence>
<keyword evidence="2 4" id="KW-0863">Zinc-finger</keyword>
<protein>
    <recommendedName>
        <fullName evidence="5">MYND-type domain-containing protein</fullName>
    </recommendedName>
</protein>
<evidence type="ECO:0000313" key="6">
    <source>
        <dbReference type="EMBL" id="KAF2207045.1"/>
    </source>
</evidence>
<evidence type="ECO:0000259" key="5">
    <source>
        <dbReference type="PROSITE" id="PS50865"/>
    </source>
</evidence>
<reference evidence="6" key="1">
    <citation type="journal article" date="2020" name="Stud. Mycol.">
        <title>101 Dothideomycetes genomes: a test case for predicting lifestyles and emergence of pathogens.</title>
        <authorList>
            <person name="Haridas S."/>
            <person name="Albert R."/>
            <person name="Binder M."/>
            <person name="Bloem J."/>
            <person name="Labutti K."/>
            <person name="Salamov A."/>
            <person name="Andreopoulos B."/>
            <person name="Baker S."/>
            <person name="Barry K."/>
            <person name="Bills G."/>
            <person name="Bluhm B."/>
            <person name="Cannon C."/>
            <person name="Castanera R."/>
            <person name="Culley D."/>
            <person name="Daum C."/>
            <person name="Ezra D."/>
            <person name="Gonzalez J."/>
            <person name="Henrissat B."/>
            <person name="Kuo A."/>
            <person name="Liang C."/>
            <person name="Lipzen A."/>
            <person name="Lutzoni F."/>
            <person name="Magnuson J."/>
            <person name="Mondo S."/>
            <person name="Nolan M."/>
            <person name="Ohm R."/>
            <person name="Pangilinan J."/>
            <person name="Park H.-J."/>
            <person name="Ramirez L."/>
            <person name="Alfaro M."/>
            <person name="Sun H."/>
            <person name="Tritt A."/>
            <person name="Yoshinaga Y."/>
            <person name="Zwiers L.-H."/>
            <person name="Turgeon B."/>
            <person name="Goodwin S."/>
            <person name="Spatafora J."/>
            <person name="Crous P."/>
            <person name="Grigoriev I."/>
        </authorList>
    </citation>
    <scope>NUCLEOTIDE SEQUENCE</scope>
    <source>
        <strain evidence="6">SCOH1-5</strain>
    </source>
</reference>
<dbReference type="SUPFAM" id="SSF144232">
    <property type="entry name" value="HIT/MYND zinc finger-like"/>
    <property type="match status" value="1"/>
</dbReference>
<dbReference type="AlphaFoldDB" id="A0A6A6EZC4"/>
<dbReference type="EMBL" id="ML992707">
    <property type="protein sequence ID" value="KAF2207045.1"/>
    <property type="molecule type" value="Genomic_DNA"/>
</dbReference>
<name>A0A6A6EZC4_9PEZI</name>
<dbReference type="InterPro" id="IPR002893">
    <property type="entry name" value="Znf_MYND"/>
</dbReference>
<evidence type="ECO:0000256" key="1">
    <source>
        <dbReference type="ARBA" id="ARBA00022723"/>
    </source>
</evidence>
<dbReference type="GO" id="GO:0008270">
    <property type="term" value="F:zinc ion binding"/>
    <property type="evidence" value="ECO:0007669"/>
    <property type="project" value="UniProtKB-KW"/>
</dbReference>
<keyword evidence="1" id="KW-0479">Metal-binding</keyword>
<dbReference type="PROSITE" id="PS50865">
    <property type="entry name" value="ZF_MYND_2"/>
    <property type="match status" value="1"/>
</dbReference>